<dbReference type="PROSITE" id="PS00517">
    <property type="entry name" value="RNASE_3_1"/>
    <property type="match status" value="1"/>
</dbReference>
<feature type="domain" description="RNase III" evidence="2">
    <location>
        <begin position="324"/>
        <end position="461"/>
    </location>
</feature>
<dbReference type="SUPFAM" id="SSF69065">
    <property type="entry name" value="RNase III domain-like"/>
    <property type="match status" value="2"/>
</dbReference>
<dbReference type="Gene3D" id="1.10.1520.10">
    <property type="entry name" value="Ribonuclease III domain"/>
    <property type="match status" value="2"/>
</dbReference>
<dbReference type="AlphaFoldDB" id="W1I779"/>
<dbReference type="InterPro" id="IPR000999">
    <property type="entry name" value="RNase_III_dom"/>
</dbReference>
<evidence type="ECO:0000256" key="1">
    <source>
        <dbReference type="ARBA" id="ARBA00022801"/>
    </source>
</evidence>
<dbReference type="InterPro" id="IPR036389">
    <property type="entry name" value="RNase_III_sf"/>
</dbReference>
<dbReference type="PANTHER" id="PTHR14950">
    <property type="entry name" value="DICER-RELATED"/>
    <property type="match status" value="1"/>
</dbReference>
<reference evidence="3" key="2">
    <citation type="submission" date="2014-01" db="EMBL/GenBank/DDBJ databases">
        <title>Functional diversification of Dicer-like proteins and small RNAs required for genome sculpting.</title>
        <authorList>
            <person name="Sandoval P."/>
            <person name="Swart E.C."/>
            <person name="Arambasic M."/>
            <person name="Nowacki M."/>
        </authorList>
    </citation>
    <scope>NUCLEOTIDE SEQUENCE</scope>
</reference>
<evidence type="ECO:0000313" key="3">
    <source>
        <dbReference type="EMBL" id="CDL68752.1"/>
    </source>
</evidence>
<organism evidence="3">
    <name type="scientific">Paramecium caudatum</name>
    <dbReference type="NCBI Taxonomy" id="5885"/>
    <lineage>
        <taxon>Eukaryota</taxon>
        <taxon>Sar</taxon>
        <taxon>Alveolata</taxon>
        <taxon>Ciliophora</taxon>
        <taxon>Intramacronucleata</taxon>
        <taxon>Oligohymenophorea</taxon>
        <taxon>Peniculida</taxon>
        <taxon>Parameciidae</taxon>
        <taxon>Paramecium</taxon>
    </lineage>
</organism>
<gene>
    <name evidence="3" type="primary">Dcl3</name>
</gene>
<evidence type="ECO:0000259" key="2">
    <source>
        <dbReference type="PROSITE" id="PS50142"/>
    </source>
</evidence>
<keyword evidence="1" id="KW-0378">Hydrolase</keyword>
<feature type="domain" description="RNase III" evidence="2">
    <location>
        <begin position="505"/>
        <end position="566"/>
    </location>
</feature>
<sequence>MANQEVNQVQSIGYLPPQLSSPYLQLNGKQVLLFLNIFEIDDQRLIIISPRIIEFSCLTVKLFSSNIKPVFHISQRLLVTLEQFKLILSFNMLLFGDLYQNNTSRSISKDVRNLNSFFIECPIPQLNLLVVPGVYSINFEQICEFVQFKLMGKRTPYQPGNLAYSETPYRVCSVLFPFDKQTPLLNFFFYLIDNSIFQNMNELQDHYKVETIKGTLLEFLLNKDGPPSDSSIQLIRKKINISKDDTQFYIIQQMKHLNYMHQDADYANFYCQTCESNTKCSFLQSNNKQIFFASQSQLYSYPLATVFVDIVGRVFQQLICLMKFYAYAQNASYKIQKLATLQRIEEAISCPSYDQERNYQNLEVLGDSVIKYIVSAMLFEDPKNTTESQLSSLRIKLITNKHLSQVYQTLQIHTMNSKIHYKKIRNHMIITINDQQDFIISKKQQADVYEALCGACYVNSYSFKDVIKFFQFTNFGFKGQIEEYYKGTTLIEFEQENYQDNDYPLKKILNNKPFTDKILWEQPLQLLEQSLGYQLKSLREAVTVEDYERLEFLGDAILELLIVANIHKECEKLYYTFEQQQLCREGKLDPLLLLCPGMLHTAKIILLDNGFMGTMALYYNYHHYIRGISESQRQDIERVYEKLKKEEFNDFRTINEYASQIPKIMSDLWESVAASIMIEHGWEAVLKTYGQMYKPFMLYVVDNISLIYNYYQEQNKLIQKDKI</sequence>
<proteinExistence type="predicted"/>
<dbReference type="PROSITE" id="PS50142">
    <property type="entry name" value="RNASE_3_2"/>
    <property type="match status" value="2"/>
</dbReference>
<name>W1I779_PARCA</name>
<protein>
    <submittedName>
        <fullName evidence="3">Dicer-like protein</fullName>
    </submittedName>
</protein>
<dbReference type="PANTHER" id="PTHR14950:SF37">
    <property type="entry name" value="ENDORIBONUCLEASE DICER"/>
    <property type="match status" value="1"/>
</dbReference>
<dbReference type="EMBL" id="HG798808">
    <property type="protein sequence ID" value="CDL68752.1"/>
    <property type="molecule type" value="Genomic_DNA"/>
</dbReference>
<dbReference type="CDD" id="cd00593">
    <property type="entry name" value="RIBOc"/>
    <property type="match status" value="2"/>
</dbReference>
<dbReference type="Pfam" id="PF00636">
    <property type="entry name" value="Ribonuclease_3"/>
    <property type="match status" value="2"/>
</dbReference>
<dbReference type="SMART" id="SM00535">
    <property type="entry name" value="RIBOc"/>
    <property type="match status" value="2"/>
</dbReference>
<reference evidence="3" key="1">
    <citation type="submission" date="2013-12" db="EMBL/GenBank/DDBJ databases">
        <authorList>
            <person name="Swart E."/>
        </authorList>
    </citation>
    <scope>NUCLEOTIDE SEQUENCE</scope>
</reference>
<accession>W1I779</accession>
<dbReference type="GO" id="GO:0004525">
    <property type="term" value="F:ribonuclease III activity"/>
    <property type="evidence" value="ECO:0007669"/>
    <property type="project" value="InterPro"/>
</dbReference>
<dbReference type="GO" id="GO:0006396">
    <property type="term" value="P:RNA processing"/>
    <property type="evidence" value="ECO:0007669"/>
    <property type="project" value="InterPro"/>
</dbReference>